<evidence type="ECO:0000313" key="9">
    <source>
        <dbReference type="Proteomes" id="UP000092461"/>
    </source>
</evidence>
<keyword evidence="5" id="KW-0539">Nucleus</keyword>
<evidence type="ECO:0000256" key="6">
    <source>
        <dbReference type="SAM" id="MobiDB-lite"/>
    </source>
</evidence>
<evidence type="ECO:0000259" key="7">
    <source>
        <dbReference type="PROSITE" id="PS50807"/>
    </source>
</evidence>
<dbReference type="EMBL" id="AJWK01033904">
    <property type="status" value="NOT_ANNOTATED_CDS"/>
    <property type="molecule type" value="Genomic_DNA"/>
</dbReference>
<dbReference type="PANTHER" id="PTHR12414:SF8">
    <property type="entry name" value="TRANSCRIPTION FACTOR GLIAL CELLS MISSING-RELATED"/>
    <property type="match status" value="1"/>
</dbReference>
<dbReference type="InterPro" id="IPR043020">
    <property type="entry name" value="GCM_large"/>
</dbReference>
<dbReference type="Gene3D" id="2.20.25.670">
    <property type="entry name" value="GCM domain, large subdomain"/>
    <property type="match status" value="1"/>
</dbReference>
<dbReference type="InterPro" id="IPR036115">
    <property type="entry name" value="GCM_dom_sf"/>
</dbReference>
<dbReference type="InterPro" id="IPR003902">
    <property type="entry name" value="Tscrpt_reg_GCM"/>
</dbReference>
<dbReference type="GO" id="GO:0005634">
    <property type="term" value="C:nucleus"/>
    <property type="evidence" value="ECO:0007669"/>
    <property type="project" value="TreeGrafter"/>
</dbReference>
<keyword evidence="9" id="KW-1185">Reference proteome</keyword>
<evidence type="ECO:0000256" key="1">
    <source>
        <dbReference type="ARBA" id="ARBA00022473"/>
    </source>
</evidence>
<feature type="domain" description="GCM" evidence="7">
    <location>
        <begin position="10"/>
        <end position="72"/>
    </location>
</feature>
<evidence type="ECO:0000256" key="5">
    <source>
        <dbReference type="ARBA" id="ARBA00023242"/>
    </source>
</evidence>
<dbReference type="InterPro" id="IPR039791">
    <property type="entry name" value="GCM"/>
</dbReference>
<dbReference type="PROSITE" id="PS50807">
    <property type="entry name" value="GCM"/>
    <property type="match status" value="1"/>
</dbReference>
<evidence type="ECO:0000313" key="8">
    <source>
        <dbReference type="EnsemblMetazoa" id="LLOJ009722-PA"/>
    </source>
</evidence>
<dbReference type="PANTHER" id="PTHR12414">
    <property type="entry name" value="GLIAL CELLS MISSING RELATED/GLIDE"/>
    <property type="match status" value="1"/>
</dbReference>
<accession>A0A1B0GKX5</accession>
<reference evidence="8" key="1">
    <citation type="submission" date="2020-05" db="UniProtKB">
        <authorList>
            <consortium name="EnsemblMetazoa"/>
        </authorList>
    </citation>
    <scope>IDENTIFICATION</scope>
    <source>
        <strain evidence="8">Jacobina</strain>
    </source>
</reference>
<dbReference type="EMBL" id="AJWK01033903">
    <property type="status" value="NOT_ANNOTATED_CDS"/>
    <property type="molecule type" value="Genomic_DNA"/>
</dbReference>
<keyword evidence="1" id="KW-0217">Developmental protein</keyword>
<keyword evidence="3" id="KW-0238">DNA-binding</keyword>
<keyword evidence="2" id="KW-0805">Transcription regulation</keyword>
<dbReference type="Pfam" id="PF03615">
    <property type="entry name" value="GCM"/>
    <property type="match status" value="1"/>
</dbReference>
<protein>
    <recommendedName>
        <fullName evidence="7">GCM domain-containing protein</fullName>
    </recommendedName>
</protein>
<dbReference type="GO" id="GO:0042063">
    <property type="term" value="P:gliogenesis"/>
    <property type="evidence" value="ECO:0007669"/>
    <property type="project" value="TreeGrafter"/>
</dbReference>
<dbReference type="EMBL" id="AJWK01033902">
    <property type="status" value="NOT_ANNOTATED_CDS"/>
    <property type="molecule type" value="Genomic_DNA"/>
</dbReference>
<organism evidence="8 9">
    <name type="scientific">Lutzomyia longipalpis</name>
    <name type="common">Sand fly</name>
    <dbReference type="NCBI Taxonomy" id="7200"/>
    <lineage>
        <taxon>Eukaryota</taxon>
        <taxon>Metazoa</taxon>
        <taxon>Ecdysozoa</taxon>
        <taxon>Arthropoda</taxon>
        <taxon>Hexapoda</taxon>
        <taxon>Insecta</taxon>
        <taxon>Pterygota</taxon>
        <taxon>Neoptera</taxon>
        <taxon>Endopterygota</taxon>
        <taxon>Diptera</taxon>
        <taxon>Nematocera</taxon>
        <taxon>Psychodoidea</taxon>
        <taxon>Psychodidae</taxon>
        <taxon>Lutzomyia</taxon>
        <taxon>Lutzomyia</taxon>
    </lineage>
</organism>
<dbReference type="GO" id="GO:0001228">
    <property type="term" value="F:DNA-binding transcription activator activity, RNA polymerase II-specific"/>
    <property type="evidence" value="ECO:0007669"/>
    <property type="project" value="InterPro"/>
</dbReference>
<evidence type="ECO:0000256" key="2">
    <source>
        <dbReference type="ARBA" id="ARBA00023015"/>
    </source>
</evidence>
<feature type="compositionally biased region" description="Low complexity" evidence="6">
    <location>
        <begin position="262"/>
        <end position="274"/>
    </location>
</feature>
<name>A0A1B0GKX5_LUTLO</name>
<feature type="region of interest" description="Disordered" evidence="6">
    <location>
        <begin position="222"/>
        <end position="276"/>
    </location>
</feature>
<proteinExistence type="predicted"/>
<dbReference type="Proteomes" id="UP000092461">
    <property type="component" value="Unassembled WGS sequence"/>
</dbReference>
<dbReference type="GO" id="GO:0000978">
    <property type="term" value="F:RNA polymerase II cis-regulatory region sequence-specific DNA binding"/>
    <property type="evidence" value="ECO:0007669"/>
    <property type="project" value="TreeGrafter"/>
</dbReference>
<keyword evidence="4" id="KW-0804">Transcription</keyword>
<evidence type="ECO:0000256" key="4">
    <source>
        <dbReference type="ARBA" id="ARBA00023163"/>
    </source>
</evidence>
<dbReference type="VEuPathDB" id="VectorBase:LLONM1_000388"/>
<dbReference type="VEuPathDB" id="VectorBase:LLOJ009722"/>
<evidence type="ECO:0000256" key="3">
    <source>
        <dbReference type="ARBA" id="ARBA00023125"/>
    </source>
</evidence>
<dbReference type="EnsemblMetazoa" id="LLOJ009722-RA">
    <property type="protein sequence ID" value="LLOJ009722-PA"/>
    <property type="gene ID" value="LLOJ009722"/>
</dbReference>
<dbReference type="AlphaFoldDB" id="A0A1B0GKX5"/>
<sequence length="413" mass="46676">MVIFKERMTKDWDINDTNVPIISDSDFDDFCEWADGHVRLVYPVGNEDAKKHTSGWAMRNTNNHNLLSLRQTKKSPKLHNTDIMRPPPLIPDSNIGDSSTCLCPTPNCSCRLMSNNLSQTSQYPFAQSSSQFGYAESFGLATLSHQQTQQQQLNYWNHSQNQFSGAQFTESGKFYSTYTSDCSMEISSHNQMSGDTTNQQDLYQFSPLSGDLFQPEEIFQLDQPLKPPGGVNNSISPPTFLDLGSGTIQQQHRGLFPDEENTNNSSSSRNNESSPHQYELRVFGQSHFNNNNHQMHTEYFCDPSSSNDPQQFIQYDADMRFAKSENYASISGGYDASNGTTTGDGYRIKKRYVDEMEKMNIYAQPPITPSLEKNLEESSSTYYHVSPSQYPYAAFQASEYDATNSNNNHMALS</sequence>
<dbReference type="SUPFAM" id="SSF90073">
    <property type="entry name" value="GCM domain"/>
    <property type="match status" value="1"/>
</dbReference>